<gene>
    <name evidence="2" type="ORF">NBEOAGPD_5130</name>
</gene>
<comment type="caution">
    <text evidence="2">The sequence shown here is derived from an EMBL/GenBank/DDBJ whole genome shotgun (WGS) entry which is preliminary data.</text>
</comment>
<name>A0AA37HTT8_9HYPH</name>
<reference evidence="2" key="2">
    <citation type="submission" date="2021-08" db="EMBL/GenBank/DDBJ databases">
        <authorList>
            <person name="Tani A."/>
            <person name="Ola A."/>
            <person name="Ogura Y."/>
            <person name="Katsura K."/>
            <person name="Hayashi T."/>
        </authorList>
    </citation>
    <scope>NUCLEOTIDE SEQUENCE</scope>
    <source>
        <strain evidence="2">NBRC 103626</strain>
    </source>
</reference>
<dbReference type="EMBL" id="BPQM01000170">
    <property type="protein sequence ID" value="GJD81874.1"/>
    <property type="molecule type" value="Genomic_DNA"/>
</dbReference>
<evidence type="ECO:0000313" key="3">
    <source>
        <dbReference type="Proteomes" id="UP001055108"/>
    </source>
</evidence>
<evidence type="ECO:0000256" key="1">
    <source>
        <dbReference type="SAM" id="MobiDB-lite"/>
    </source>
</evidence>
<protein>
    <submittedName>
        <fullName evidence="2">Uncharacterized protein</fullName>
    </submittedName>
</protein>
<organism evidence="2 3">
    <name type="scientific">Methylobacterium gregans</name>
    <dbReference type="NCBI Taxonomy" id="374424"/>
    <lineage>
        <taxon>Bacteria</taxon>
        <taxon>Pseudomonadati</taxon>
        <taxon>Pseudomonadota</taxon>
        <taxon>Alphaproteobacteria</taxon>
        <taxon>Hyphomicrobiales</taxon>
        <taxon>Methylobacteriaceae</taxon>
        <taxon>Methylobacterium</taxon>
    </lineage>
</organism>
<dbReference type="AlphaFoldDB" id="A0AA37HTT8"/>
<evidence type="ECO:0000313" key="2">
    <source>
        <dbReference type="EMBL" id="GJD81874.1"/>
    </source>
</evidence>
<feature type="compositionally biased region" description="Basic residues" evidence="1">
    <location>
        <begin position="694"/>
        <end position="718"/>
    </location>
</feature>
<feature type="region of interest" description="Disordered" evidence="1">
    <location>
        <begin position="651"/>
        <end position="718"/>
    </location>
</feature>
<dbReference type="Proteomes" id="UP001055108">
    <property type="component" value="Unassembled WGS sequence"/>
</dbReference>
<dbReference type="AntiFam" id="ANF00080">
    <property type="entry name" value="Shadow ORF (opposite dnaE)"/>
</dbReference>
<feature type="compositionally biased region" description="Basic residues" evidence="1">
    <location>
        <begin position="651"/>
        <end position="669"/>
    </location>
</feature>
<sequence>MVGVRLRVGDGLLVVAAAQIGMDHVALDRPRPNDGDLHHEVVELPRPQARQHRHLGPALDLEHADGIGARQHRVDLRVLRRQVGQGLVALSVILLQEGEAAPQAAQHPECQHVHLHQADHVDVVLVPLDEGAPRHRAVADRHGLVEALARQHEAADMLREVARETDERGGEIDRLPDRGVLRVEAGSRDMGVRQILAPRAPDRVGERRRDVLGEAQHLADLADGRARAVMDHGRADRGALAPVLRVQVLDHLLAALVLEIDIDVGRLVAVLGDEAGEEQPDLGGIDRRDAEAVADGRVRRRAAALAEDAPGAGELHHVEEREEVAGVVHRRDEPELLAQGRLHLSRNALGEAPAGELEGLLLQVALGGAAGRHRLVRVLVGEVAEREAAGFGDLDRAGERGRVVCEEPGHRVRRLQVALGIGLEAVAGLGQGAALADAGDDVLKRPPVRMVVERVRHRHERGAEPVADLGEAPEPGALVAAPPVAAGEIGPAGRRLGEPRETVEECVRRLDAALGRQRDQDLSGRGPEHRVEAEAAFAFPGAPVARREQAAEPAVGRAIHRVGDRLEPVLGDEAHARQEADPPGLGIAGPARPPGFHPRRRVGAHQTGRGVAVRDADGGEPVSQRLLDVFLGVRGAAQEGEVRLDGEFRVTRHTRPSRSSISRRGRPARAARGAPAPPATGWRSAARRGASGRSARRSPRSSRRIRPRAGRARRRSCP</sequence>
<feature type="compositionally biased region" description="Low complexity" evidence="1">
    <location>
        <begin position="683"/>
        <end position="693"/>
    </location>
</feature>
<keyword evidence="3" id="KW-1185">Reference proteome</keyword>
<reference evidence="2" key="1">
    <citation type="journal article" date="2016" name="Front. Microbiol.">
        <title>Genome Sequence of the Piezophilic, Mesophilic Sulfate-Reducing Bacterium Desulfovibrio indicus J2T.</title>
        <authorList>
            <person name="Cao J."/>
            <person name="Maignien L."/>
            <person name="Shao Z."/>
            <person name="Alain K."/>
            <person name="Jebbar M."/>
        </authorList>
    </citation>
    <scope>NUCLEOTIDE SEQUENCE</scope>
    <source>
        <strain evidence="2">NBRC 103626</strain>
    </source>
</reference>
<feature type="region of interest" description="Disordered" evidence="1">
    <location>
        <begin position="578"/>
        <end position="617"/>
    </location>
</feature>
<proteinExistence type="predicted"/>
<accession>A0AA37HTT8</accession>